<dbReference type="InterPro" id="IPR009057">
    <property type="entry name" value="Homeodomain-like_sf"/>
</dbReference>
<keyword evidence="1 2" id="KW-0238">DNA-binding</keyword>
<dbReference type="EMBL" id="JAGFNZ010000004">
    <property type="protein sequence ID" value="MBW7573225.1"/>
    <property type="molecule type" value="Genomic_DNA"/>
</dbReference>
<dbReference type="InterPro" id="IPR050624">
    <property type="entry name" value="HTH-type_Tx_Regulator"/>
</dbReference>
<dbReference type="PROSITE" id="PS50977">
    <property type="entry name" value="HTH_TETR_2"/>
    <property type="match status" value="1"/>
</dbReference>
<dbReference type="SUPFAM" id="SSF46689">
    <property type="entry name" value="Homeodomain-like"/>
    <property type="match status" value="1"/>
</dbReference>
<dbReference type="Pfam" id="PF00440">
    <property type="entry name" value="TetR_N"/>
    <property type="match status" value="1"/>
</dbReference>
<dbReference type="Proteomes" id="UP000719942">
    <property type="component" value="Unassembled WGS sequence"/>
</dbReference>
<dbReference type="PANTHER" id="PTHR43479">
    <property type="entry name" value="ACREF/ENVCD OPERON REPRESSOR-RELATED"/>
    <property type="match status" value="1"/>
</dbReference>
<evidence type="ECO:0000313" key="4">
    <source>
        <dbReference type="EMBL" id="MBW7573225.1"/>
    </source>
</evidence>
<feature type="DNA-binding region" description="H-T-H motif" evidence="2">
    <location>
        <begin position="29"/>
        <end position="48"/>
    </location>
</feature>
<feature type="domain" description="HTH tetR-type" evidence="3">
    <location>
        <begin position="6"/>
        <end position="66"/>
    </location>
</feature>
<accession>A0ABS7DPI2</accession>
<dbReference type="RefSeq" id="WP_219965641.1">
    <property type="nucleotide sequence ID" value="NZ_JAGFNZ010000004.1"/>
</dbReference>
<dbReference type="PANTHER" id="PTHR43479:SF21">
    <property type="entry name" value="TRANSCRIPTIONAL REGULATOR, TETR FAMILY"/>
    <property type="match status" value="1"/>
</dbReference>
<evidence type="ECO:0000256" key="2">
    <source>
        <dbReference type="PROSITE-ProRule" id="PRU00335"/>
    </source>
</evidence>
<organism evidence="4 5">
    <name type="scientific">Caproiciproducens faecalis</name>
    <dbReference type="NCBI Taxonomy" id="2820301"/>
    <lineage>
        <taxon>Bacteria</taxon>
        <taxon>Bacillati</taxon>
        <taxon>Bacillota</taxon>
        <taxon>Clostridia</taxon>
        <taxon>Eubacteriales</taxon>
        <taxon>Acutalibacteraceae</taxon>
        <taxon>Caproiciproducens</taxon>
    </lineage>
</organism>
<proteinExistence type="predicted"/>
<gene>
    <name evidence="4" type="ORF">J5W02_10425</name>
</gene>
<protein>
    <submittedName>
        <fullName evidence="4">TetR/AcrR family transcriptional regulator</fullName>
    </submittedName>
</protein>
<dbReference type="InterPro" id="IPR001647">
    <property type="entry name" value="HTH_TetR"/>
</dbReference>
<keyword evidence="5" id="KW-1185">Reference proteome</keyword>
<dbReference type="PRINTS" id="PR00455">
    <property type="entry name" value="HTHTETR"/>
</dbReference>
<evidence type="ECO:0000313" key="5">
    <source>
        <dbReference type="Proteomes" id="UP000719942"/>
    </source>
</evidence>
<comment type="caution">
    <text evidence="4">The sequence shown here is derived from an EMBL/GenBank/DDBJ whole genome shotgun (WGS) entry which is preliminary data.</text>
</comment>
<evidence type="ECO:0000256" key="1">
    <source>
        <dbReference type="ARBA" id="ARBA00023125"/>
    </source>
</evidence>
<evidence type="ECO:0000259" key="3">
    <source>
        <dbReference type="PROSITE" id="PS50977"/>
    </source>
</evidence>
<reference evidence="4 5" key="1">
    <citation type="submission" date="2021-03" db="EMBL/GenBank/DDBJ databases">
        <title>Caproiciproducens sp. nov. isolated from feces of cow.</title>
        <authorList>
            <person name="Choi J.-Y."/>
        </authorList>
    </citation>
    <scope>NUCLEOTIDE SEQUENCE [LARGE SCALE GENOMIC DNA]</scope>
    <source>
        <strain evidence="4 5">AGMB10547</strain>
    </source>
</reference>
<sequence length="189" mass="21744">MRKKDDEKQRCIKTAVVELILKEGFQGASISKIARAAGVSPATVYIYYENKDAMLRDIYQEYAEDTFQYLLESLHPNMAGEQIIEELIRSYYSYIVENEEIFHFVEQFSTCPALQSNCGFMKGPGNLNQLLTELKRRQILNNYSNDNLYAILFSPVKTIAVKKCDSEEAAMDRLDELITIIQKALIRGY</sequence>
<name>A0ABS7DPI2_9FIRM</name>
<dbReference type="Gene3D" id="1.10.357.10">
    <property type="entry name" value="Tetracycline Repressor, domain 2"/>
    <property type="match status" value="1"/>
</dbReference>